<dbReference type="EMBL" id="AB307968">
    <property type="protein sequence ID" value="BAF98643.1"/>
    <property type="molecule type" value="Genomic_DNA"/>
</dbReference>
<evidence type="ECO:0000313" key="3">
    <source>
        <dbReference type="EMBL" id="BAF98643.1"/>
    </source>
</evidence>
<keyword evidence="1" id="KW-0732">Signal</keyword>
<dbReference type="InterPro" id="IPR004360">
    <property type="entry name" value="Glyas_Fos-R_dOase_dom"/>
</dbReference>
<dbReference type="InterPro" id="IPR037523">
    <property type="entry name" value="VOC_core"/>
</dbReference>
<dbReference type="PROSITE" id="PS51819">
    <property type="entry name" value="VOC"/>
    <property type="match status" value="1"/>
</dbReference>
<protein>
    <recommendedName>
        <fullName evidence="2">VOC domain-containing protein</fullName>
    </recommendedName>
</protein>
<proteinExistence type="predicted"/>
<reference evidence="3" key="1">
    <citation type="journal article" date="2007" name="Biosci. Biotechnol. Biochem.">
        <title>Cloning of the gene cluster responsible for biosynthesis of KS-505a (longestin), a unique tetraterpenoid.</title>
        <authorList>
            <person name="Hayashi Y."/>
            <person name="Onaka H."/>
            <person name="Itoh N."/>
            <person name="Seto H."/>
            <person name="Dairi T."/>
        </authorList>
    </citation>
    <scope>NUCLEOTIDE SEQUENCE</scope>
</reference>
<dbReference type="CDD" id="cd06587">
    <property type="entry name" value="VOC"/>
    <property type="match status" value="1"/>
</dbReference>
<feature type="signal peptide" evidence="1">
    <location>
        <begin position="1"/>
        <end position="21"/>
    </location>
</feature>
<organism evidence="3">
    <name type="scientific">Streptomyces argenteolus</name>
    <dbReference type="NCBI Taxonomy" id="67274"/>
    <lineage>
        <taxon>Bacteria</taxon>
        <taxon>Bacillati</taxon>
        <taxon>Actinomycetota</taxon>
        <taxon>Actinomycetes</taxon>
        <taxon>Kitasatosporales</taxon>
        <taxon>Streptomycetaceae</taxon>
        <taxon>Streptomyces</taxon>
    </lineage>
</organism>
<evidence type="ECO:0000259" key="2">
    <source>
        <dbReference type="PROSITE" id="PS51819"/>
    </source>
</evidence>
<name>A9ZNW6_9ACTN</name>
<evidence type="ECO:0000256" key="1">
    <source>
        <dbReference type="SAM" id="SignalP"/>
    </source>
</evidence>
<dbReference type="AlphaFoldDB" id="A9ZNW6"/>
<feature type="chain" id="PRO_5038673611" description="VOC domain-containing protein" evidence="1">
    <location>
        <begin position="22"/>
        <end position="234"/>
    </location>
</feature>
<dbReference type="SUPFAM" id="SSF54593">
    <property type="entry name" value="Glyoxalase/Bleomycin resistance protein/Dihydroxybiphenyl dioxygenase"/>
    <property type="match status" value="1"/>
</dbReference>
<accession>A9ZNW6</accession>
<dbReference type="Pfam" id="PF00903">
    <property type="entry name" value="Glyoxalase"/>
    <property type="match status" value="1"/>
</dbReference>
<sequence>MAGWWRALLIVLVAAAGAAVAALSDGKAWGTLLGAFGLSEQAVRESVAAATLLGAEPVHGMFGPSPMPEATSAGTSTRLCLRRRGFRARHSGDMNAEDRHGLARGRVATRLPTRNLDRARRFYAERLGLEPVDERPGGLLYRCGGAEFVLFRSTGASPGTFTQMAWEVDDIETVVSELKRRGVVFEEVDVPGFRTRDGIAEIDGNYPCKGARGERGAWFRDSEGNLLGIGEPVV</sequence>
<dbReference type="Gene3D" id="3.10.180.10">
    <property type="entry name" value="2,3-Dihydroxybiphenyl 1,2-Dioxygenase, domain 1"/>
    <property type="match status" value="1"/>
</dbReference>
<dbReference type="InterPro" id="IPR029068">
    <property type="entry name" value="Glyas_Bleomycin-R_OHBP_Dase"/>
</dbReference>
<feature type="domain" description="VOC" evidence="2">
    <location>
        <begin position="103"/>
        <end position="232"/>
    </location>
</feature>